<gene>
    <name evidence="2" type="ORF">TGEB3V08_LOCUS7188</name>
</gene>
<reference evidence="2" key="1">
    <citation type="submission" date="2020-11" db="EMBL/GenBank/DDBJ databases">
        <authorList>
            <person name="Tran Van P."/>
        </authorList>
    </citation>
    <scope>NUCLEOTIDE SEQUENCE</scope>
</reference>
<feature type="region of interest" description="Disordered" evidence="1">
    <location>
        <begin position="1"/>
        <end position="44"/>
    </location>
</feature>
<accession>A0A7R9K180</accession>
<name>A0A7R9K180_TIMGE</name>
<dbReference type="EMBL" id="OE842162">
    <property type="protein sequence ID" value="CAD7598766.1"/>
    <property type="molecule type" value="Genomic_DNA"/>
</dbReference>
<dbReference type="AlphaFoldDB" id="A0A7R9K180"/>
<protein>
    <submittedName>
        <fullName evidence="2">Uncharacterized protein</fullName>
    </submittedName>
</protein>
<evidence type="ECO:0000313" key="2">
    <source>
        <dbReference type="EMBL" id="CAD7598766.1"/>
    </source>
</evidence>
<organism evidence="2">
    <name type="scientific">Timema genevievae</name>
    <name type="common">Walking stick</name>
    <dbReference type="NCBI Taxonomy" id="629358"/>
    <lineage>
        <taxon>Eukaryota</taxon>
        <taxon>Metazoa</taxon>
        <taxon>Ecdysozoa</taxon>
        <taxon>Arthropoda</taxon>
        <taxon>Hexapoda</taxon>
        <taxon>Insecta</taxon>
        <taxon>Pterygota</taxon>
        <taxon>Neoptera</taxon>
        <taxon>Polyneoptera</taxon>
        <taxon>Phasmatodea</taxon>
        <taxon>Timematodea</taxon>
        <taxon>Timematoidea</taxon>
        <taxon>Timematidae</taxon>
        <taxon>Timema</taxon>
    </lineage>
</organism>
<sequence>MSPNLRGSRVENSIRKKRPTLNISNWDSSPEPFSESMTSRRPASVAERSKDITLVFDWPADDGEIRVRIPVGSTEDGFFLNGFPLSFHANGGVGERVEIMTCIERDFFREVLIRSEWTQINDTSKSPTLSVPWTGSNQPSGCKLSIKNKLPSLTDGLLPVTYEASFPADIRKEFGGLFNLVDYNYGWPPPLLLLISQSRDGSTWRDFRASMDLSIDDPWTGAVSPNENARRISNQSNASIHSRRSYLKTGFNGRLAFAIAASALGSSFQHGYNTGVVNAPQKIKFRHHCLLHVAEWEGATDNRSTVNLFSPSLQRYVHLILSRQLQFLEMLEV</sequence>
<evidence type="ECO:0000256" key="1">
    <source>
        <dbReference type="SAM" id="MobiDB-lite"/>
    </source>
</evidence>
<proteinExistence type="predicted"/>